<reference evidence="1 2" key="1">
    <citation type="submission" date="2017-04" db="EMBL/GenBank/DDBJ databases">
        <authorList>
            <person name="Criscuolo A."/>
        </authorList>
    </citation>
    <scope>NUCLEOTIDE SEQUENCE [LARGE SCALE GENOMIC DNA]</scope>
    <source>
        <strain evidence="1">16-00221</strain>
    </source>
</reference>
<sequence>MLHFSFIEKYARVSKIVKYEHPYIMNGNVKRTGLKMAPKDI</sequence>
<dbReference type="EMBL" id="FWZC01000014">
    <property type="protein sequence ID" value="SMD71068.1"/>
    <property type="molecule type" value="Genomic_DNA"/>
</dbReference>
<gene>
    <name evidence="1" type="ORF">BACERE00221_00131</name>
</gene>
<proteinExistence type="predicted"/>
<name>A0A9X8X161_9BACI</name>
<dbReference type="AlphaFoldDB" id="A0A9X8X161"/>
<dbReference type="Proteomes" id="UP000194435">
    <property type="component" value="Unassembled WGS sequence"/>
</dbReference>
<evidence type="ECO:0000313" key="1">
    <source>
        <dbReference type="EMBL" id="SMD71068.1"/>
    </source>
</evidence>
<organism evidence="1 2">
    <name type="scientific">Bacillus paranthracis</name>
    <dbReference type="NCBI Taxonomy" id="2026186"/>
    <lineage>
        <taxon>Bacteria</taxon>
        <taxon>Bacillati</taxon>
        <taxon>Bacillota</taxon>
        <taxon>Bacilli</taxon>
        <taxon>Bacillales</taxon>
        <taxon>Bacillaceae</taxon>
        <taxon>Bacillus</taxon>
        <taxon>Bacillus cereus group</taxon>
    </lineage>
</organism>
<comment type="caution">
    <text evidence="1">The sequence shown here is derived from an EMBL/GenBank/DDBJ whole genome shotgun (WGS) entry which is preliminary data.</text>
</comment>
<accession>A0A9X8X161</accession>
<evidence type="ECO:0000313" key="2">
    <source>
        <dbReference type="Proteomes" id="UP000194435"/>
    </source>
</evidence>
<protein>
    <submittedName>
        <fullName evidence="1">Uncharacterized protein</fullName>
    </submittedName>
</protein>